<name>X6NP41_RETFI</name>
<dbReference type="AlphaFoldDB" id="X6NP41"/>
<evidence type="ECO:0000313" key="2">
    <source>
        <dbReference type="EMBL" id="ETO27142.1"/>
    </source>
</evidence>
<gene>
    <name evidence="2" type="ORF">RFI_09990</name>
</gene>
<evidence type="ECO:0000256" key="1">
    <source>
        <dbReference type="SAM" id="MobiDB-lite"/>
    </source>
</evidence>
<proteinExistence type="predicted"/>
<comment type="caution">
    <text evidence="2">The sequence shown here is derived from an EMBL/GenBank/DDBJ whole genome shotgun (WGS) entry which is preliminary data.</text>
</comment>
<feature type="region of interest" description="Disordered" evidence="1">
    <location>
        <begin position="1"/>
        <end position="42"/>
    </location>
</feature>
<accession>X6NP41</accession>
<protein>
    <submittedName>
        <fullName evidence="2">Uncharacterized protein</fullName>
    </submittedName>
</protein>
<evidence type="ECO:0000313" key="3">
    <source>
        <dbReference type="Proteomes" id="UP000023152"/>
    </source>
</evidence>
<dbReference type="Proteomes" id="UP000023152">
    <property type="component" value="Unassembled WGS sequence"/>
</dbReference>
<dbReference type="EMBL" id="ASPP01007438">
    <property type="protein sequence ID" value="ETO27142.1"/>
    <property type="molecule type" value="Genomic_DNA"/>
</dbReference>
<feature type="non-terminal residue" evidence="2">
    <location>
        <position position="244"/>
    </location>
</feature>
<reference evidence="2 3" key="1">
    <citation type="journal article" date="2013" name="Curr. Biol.">
        <title>The Genome of the Foraminiferan Reticulomyxa filosa.</title>
        <authorList>
            <person name="Glockner G."/>
            <person name="Hulsmann N."/>
            <person name="Schleicher M."/>
            <person name="Noegel A.A."/>
            <person name="Eichinger L."/>
            <person name="Gallinger C."/>
            <person name="Pawlowski J."/>
            <person name="Sierra R."/>
            <person name="Euteneuer U."/>
            <person name="Pillet L."/>
            <person name="Moustafa A."/>
            <person name="Platzer M."/>
            <person name="Groth M."/>
            <person name="Szafranski K."/>
            <person name="Schliwa M."/>
        </authorList>
    </citation>
    <scope>NUCLEOTIDE SEQUENCE [LARGE SCALE GENOMIC DNA]</scope>
</reference>
<feature type="compositionally biased region" description="Polar residues" evidence="1">
    <location>
        <begin position="1"/>
        <end position="16"/>
    </location>
</feature>
<sequence>MTCQLNLRSRMNNTKARSGHHHESDNTPTATMSSEPPAEVNMVSSHGSKIGVKDLALSAKLGIMAVAFDSGSCWIIPLSKLSVSKFFLCFLSAVIITNKQTNKQKTIRDWEKKKKKNNKNNIGKKNRIPRERLAVEETSYVSDYENVTCCDLCDRFHLLALGLATGDVVIYQLHVDVVAKSFVLQLFTYFSPAKEGLVPHNFGFVVLFLCTYTPCARTCVHVFDDCFTTDFKLFLFFFFLKLLL</sequence>
<organism evidence="2 3">
    <name type="scientific">Reticulomyxa filosa</name>
    <dbReference type="NCBI Taxonomy" id="46433"/>
    <lineage>
        <taxon>Eukaryota</taxon>
        <taxon>Sar</taxon>
        <taxon>Rhizaria</taxon>
        <taxon>Retaria</taxon>
        <taxon>Foraminifera</taxon>
        <taxon>Monothalamids</taxon>
        <taxon>Reticulomyxidae</taxon>
        <taxon>Reticulomyxa</taxon>
    </lineage>
</organism>
<keyword evidence="3" id="KW-1185">Reference proteome</keyword>